<dbReference type="InterPro" id="IPR036390">
    <property type="entry name" value="WH_DNA-bd_sf"/>
</dbReference>
<dbReference type="Gene3D" id="1.10.10.10">
    <property type="entry name" value="Winged helix-like DNA-binding domain superfamily/Winged helix DNA-binding domain"/>
    <property type="match status" value="1"/>
</dbReference>
<protein>
    <submittedName>
        <fullName evidence="5">MarR family winged helix-turn-helix transcriptional regulator</fullName>
    </submittedName>
</protein>
<feature type="domain" description="HTH marR-type" evidence="4">
    <location>
        <begin position="1"/>
        <end position="138"/>
    </location>
</feature>
<name>A0ABV5WM97_9BACI</name>
<organism evidence="5 6">
    <name type="scientific">Ectobacillus funiculus</name>
    <dbReference type="NCBI Taxonomy" id="137993"/>
    <lineage>
        <taxon>Bacteria</taxon>
        <taxon>Bacillati</taxon>
        <taxon>Bacillota</taxon>
        <taxon>Bacilli</taxon>
        <taxon>Bacillales</taxon>
        <taxon>Bacillaceae</taxon>
        <taxon>Ectobacillus</taxon>
    </lineage>
</organism>
<evidence type="ECO:0000256" key="2">
    <source>
        <dbReference type="ARBA" id="ARBA00023125"/>
    </source>
</evidence>
<dbReference type="EMBL" id="JBHMAF010000190">
    <property type="protein sequence ID" value="MFB9761303.1"/>
    <property type="molecule type" value="Genomic_DNA"/>
</dbReference>
<sequence>MIRKNAIALISRIRENASKLIVSELEKHGIKGMAPSHGDVLMVLYHHERVTMKQLAESIKRTKPTVTILVNKLVDLGFVQKQKDNNDSRVTYITLTKEGEKLRSMFFEISDKLNAVVYNGLSNEEQEQLHNILEKILDRF</sequence>
<evidence type="ECO:0000313" key="6">
    <source>
        <dbReference type="Proteomes" id="UP001589609"/>
    </source>
</evidence>
<keyword evidence="2" id="KW-0238">DNA-binding</keyword>
<dbReference type="Pfam" id="PF12802">
    <property type="entry name" value="MarR_2"/>
    <property type="match status" value="1"/>
</dbReference>
<evidence type="ECO:0000259" key="4">
    <source>
        <dbReference type="PROSITE" id="PS50995"/>
    </source>
</evidence>
<dbReference type="RefSeq" id="WP_342047283.1">
    <property type="nucleotide sequence ID" value="NZ_JAPCYI010000002.1"/>
</dbReference>
<dbReference type="InterPro" id="IPR000835">
    <property type="entry name" value="HTH_MarR-typ"/>
</dbReference>
<comment type="caution">
    <text evidence="5">The sequence shown here is derived from an EMBL/GenBank/DDBJ whole genome shotgun (WGS) entry which is preliminary data.</text>
</comment>
<proteinExistence type="predicted"/>
<reference evidence="5 6" key="1">
    <citation type="submission" date="2024-09" db="EMBL/GenBank/DDBJ databases">
        <authorList>
            <person name="Sun Q."/>
            <person name="Mori K."/>
        </authorList>
    </citation>
    <scope>NUCLEOTIDE SEQUENCE [LARGE SCALE GENOMIC DNA]</scope>
    <source>
        <strain evidence="5 6">JCM 11201</strain>
    </source>
</reference>
<gene>
    <name evidence="5" type="ORF">ACFFMS_23930</name>
</gene>
<keyword evidence="1" id="KW-0805">Transcription regulation</keyword>
<evidence type="ECO:0000313" key="5">
    <source>
        <dbReference type="EMBL" id="MFB9761303.1"/>
    </source>
</evidence>
<dbReference type="PROSITE" id="PS50995">
    <property type="entry name" value="HTH_MARR_2"/>
    <property type="match status" value="1"/>
</dbReference>
<dbReference type="Proteomes" id="UP001589609">
    <property type="component" value="Unassembled WGS sequence"/>
</dbReference>
<dbReference type="SMART" id="SM00347">
    <property type="entry name" value="HTH_MARR"/>
    <property type="match status" value="1"/>
</dbReference>
<evidence type="ECO:0000256" key="1">
    <source>
        <dbReference type="ARBA" id="ARBA00023015"/>
    </source>
</evidence>
<dbReference type="PANTHER" id="PTHR42756">
    <property type="entry name" value="TRANSCRIPTIONAL REGULATOR, MARR"/>
    <property type="match status" value="1"/>
</dbReference>
<evidence type="ECO:0000256" key="3">
    <source>
        <dbReference type="ARBA" id="ARBA00023163"/>
    </source>
</evidence>
<dbReference type="InterPro" id="IPR036388">
    <property type="entry name" value="WH-like_DNA-bd_sf"/>
</dbReference>
<keyword evidence="6" id="KW-1185">Reference proteome</keyword>
<dbReference type="PRINTS" id="PR00598">
    <property type="entry name" value="HTHMARR"/>
</dbReference>
<accession>A0ABV5WM97</accession>
<dbReference type="PANTHER" id="PTHR42756:SF1">
    <property type="entry name" value="TRANSCRIPTIONAL REPRESSOR OF EMRAB OPERON"/>
    <property type="match status" value="1"/>
</dbReference>
<keyword evidence="3" id="KW-0804">Transcription</keyword>
<dbReference type="SUPFAM" id="SSF46785">
    <property type="entry name" value="Winged helix' DNA-binding domain"/>
    <property type="match status" value="1"/>
</dbReference>